<gene>
    <name evidence="1" type="ORF">E5990_00280</name>
</gene>
<sequence length="235" mass="26019">MKNIAVVLAGGSGRRFGAEKPKQFLVVAGRTILEHTLSKFDKHPDITGICLVVHPDYMSEASLIIENAGFSRPVTLLAGGKERYDSSLAAIRHYNSVYASGVDINLLFHDAVRPMISADIITNLVRELDYCSAVCVAVPATDTLYCIDAGRNIMDIPDRARIWNAQTPQGFRLELITQAYEKAISDPAFATTDDCGVVFRYMPEQSIKIVEGDPCNIKLTYKTDMDRLEVLLEDM</sequence>
<keyword evidence="1" id="KW-0548">Nucleotidyltransferase</keyword>
<reference evidence="1" key="1">
    <citation type="submission" date="2019-04" db="EMBL/GenBank/DDBJ databases">
        <title>Microbes associate with the intestines of laboratory mice.</title>
        <authorList>
            <person name="Navarre W."/>
            <person name="Wong E."/>
            <person name="Huang K.C."/>
            <person name="Tropini C."/>
            <person name="Ng K."/>
            <person name="Yu B."/>
        </authorList>
    </citation>
    <scope>NUCLEOTIDE SEQUENCE</scope>
    <source>
        <strain evidence="1">NM86_A22</strain>
    </source>
</reference>
<dbReference type="Proteomes" id="UP000305401">
    <property type="component" value="Unassembled WGS sequence"/>
</dbReference>
<dbReference type="EMBL" id="SSTG01000001">
    <property type="protein sequence ID" value="THG55431.1"/>
    <property type="molecule type" value="Genomic_DNA"/>
</dbReference>
<comment type="caution">
    <text evidence="1">The sequence shown here is derived from an EMBL/GenBank/DDBJ whole genome shotgun (WGS) entry which is preliminary data.</text>
</comment>
<evidence type="ECO:0000313" key="1">
    <source>
        <dbReference type="EMBL" id="THG55431.1"/>
    </source>
</evidence>
<protein>
    <submittedName>
        <fullName evidence="1">2-C-methyl-D-erythritol 4-phosphate cytidylyltransferase</fullName>
    </submittedName>
</protein>
<name>A0AC61S9E8_9BACT</name>
<accession>A0AC61S9E8</accession>
<keyword evidence="2" id="KW-1185">Reference proteome</keyword>
<keyword evidence="1" id="KW-0808">Transferase</keyword>
<proteinExistence type="predicted"/>
<organism evidence="1 2">
    <name type="scientific">Muribaculum caecicola</name>
    <dbReference type="NCBI Taxonomy" id="3038144"/>
    <lineage>
        <taxon>Bacteria</taxon>
        <taxon>Pseudomonadati</taxon>
        <taxon>Bacteroidota</taxon>
        <taxon>Bacteroidia</taxon>
        <taxon>Bacteroidales</taxon>
        <taxon>Muribaculaceae</taxon>
        <taxon>Muribaculum</taxon>
    </lineage>
</organism>
<evidence type="ECO:0000313" key="2">
    <source>
        <dbReference type="Proteomes" id="UP000305401"/>
    </source>
</evidence>